<gene>
    <name evidence="2" type="ORF">KQX54_019352</name>
</gene>
<evidence type="ECO:0000256" key="1">
    <source>
        <dbReference type="SAM" id="MobiDB-lite"/>
    </source>
</evidence>
<evidence type="ECO:0000313" key="2">
    <source>
        <dbReference type="EMBL" id="KAH0561771.1"/>
    </source>
</evidence>
<dbReference type="EMBL" id="JAHXZJ010000374">
    <property type="protein sequence ID" value="KAH0561771.1"/>
    <property type="molecule type" value="Genomic_DNA"/>
</dbReference>
<accession>A0AAV7IJQ3</accession>
<organism evidence="2 3">
    <name type="scientific">Cotesia glomerata</name>
    <name type="common">Lepidopteran parasitic wasp</name>
    <name type="synonym">Apanteles glomeratus</name>
    <dbReference type="NCBI Taxonomy" id="32391"/>
    <lineage>
        <taxon>Eukaryota</taxon>
        <taxon>Metazoa</taxon>
        <taxon>Ecdysozoa</taxon>
        <taxon>Arthropoda</taxon>
        <taxon>Hexapoda</taxon>
        <taxon>Insecta</taxon>
        <taxon>Pterygota</taxon>
        <taxon>Neoptera</taxon>
        <taxon>Endopterygota</taxon>
        <taxon>Hymenoptera</taxon>
        <taxon>Apocrita</taxon>
        <taxon>Ichneumonoidea</taxon>
        <taxon>Braconidae</taxon>
        <taxon>Microgastrinae</taxon>
        <taxon>Cotesia</taxon>
    </lineage>
</organism>
<proteinExistence type="predicted"/>
<evidence type="ECO:0000313" key="3">
    <source>
        <dbReference type="Proteomes" id="UP000826195"/>
    </source>
</evidence>
<sequence>MPYGLILALESPLQERKDLREKERVDPSQAARNNPPYTHTPQCSPALGLSSDSTERALGFSPERRNYKEPFALSACKLGLF</sequence>
<keyword evidence="3" id="KW-1185">Reference proteome</keyword>
<name>A0AAV7IJQ3_COTGL</name>
<reference evidence="2 3" key="1">
    <citation type="journal article" date="2021" name="J. Hered.">
        <title>A chromosome-level genome assembly of the parasitoid wasp, Cotesia glomerata (Hymenoptera: Braconidae).</title>
        <authorList>
            <person name="Pinto B.J."/>
            <person name="Weis J.J."/>
            <person name="Gamble T."/>
            <person name="Ode P.J."/>
            <person name="Paul R."/>
            <person name="Zaspel J.M."/>
        </authorList>
    </citation>
    <scope>NUCLEOTIDE SEQUENCE [LARGE SCALE GENOMIC DNA]</scope>
    <source>
        <strain evidence="2">CgM1</strain>
    </source>
</reference>
<feature type="compositionally biased region" description="Polar residues" evidence="1">
    <location>
        <begin position="30"/>
        <end position="43"/>
    </location>
</feature>
<dbReference type="AlphaFoldDB" id="A0AAV7IJQ3"/>
<comment type="caution">
    <text evidence="2">The sequence shown here is derived from an EMBL/GenBank/DDBJ whole genome shotgun (WGS) entry which is preliminary data.</text>
</comment>
<feature type="compositionally biased region" description="Basic and acidic residues" evidence="1">
    <location>
        <begin position="17"/>
        <end position="26"/>
    </location>
</feature>
<dbReference type="Proteomes" id="UP000826195">
    <property type="component" value="Unassembled WGS sequence"/>
</dbReference>
<feature type="region of interest" description="Disordered" evidence="1">
    <location>
        <begin position="17"/>
        <end position="62"/>
    </location>
</feature>
<protein>
    <submittedName>
        <fullName evidence="2">Uncharacterized protein</fullName>
    </submittedName>
</protein>